<evidence type="ECO:0000256" key="3">
    <source>
        <dbReference type="ARBA" id="ARBA00008133"/>
    </source>
</evidence>
<evidence type="ECO:0000256" key="1">
    <source>
        <dbReference type="ARBA" id="ARBA00004370"/>
    </source>
</evidence>
<keyword evidence="7 16" id="KW-0472">Membrane</keyword>
<keyword evidence="5 16" id="KW-0812">Transmembrane</keyword>
<evidence type="ECO:0000313" key="19">
    <source>
        <dbReference type="Proteomes" id="UP000321638"/>
    </source>
</evidence>
<keyword evidence="6 16" id="KW-1133">Transmembrane helix</keyword>
<accession>A0A5C8PM01</accession>
<keyword evidence="9 13" id="KW-0627">Porphyrin biosynthesis</keyword>
<dbReference type="Pfam" id="PF09731">
    <property type="entry name" value="Mitofilin"/>
    <property type="match status" value="1"/>
</dbReference>
<feature type="region of interest" description="Disordered" evidence="15">
    <location>
        <begin position="260"/>
        <end position="293"/>
    </location>
</feature>
<evidence type="ECO:0000313" key="18">
    <source>
        <dbReference type="EMBL" id="TXL74778.1"/>
    </source>
</evidence>
<dbReference type="Pfam" id="PF02602">
    <property type="entry name" value="HEM4"/>
    <property type="match status" value="1"/>
</dbReference>
<protein>
    <recommendedName>
        <fullName evidence="11 13">Uroporphyrinogen-III synthase</fullName>
        <ecNumber evidence="4 13">4.2.1.75</ecNumber>
    </recommendedName>
</protein>
<dbReference type="CDD" id="cd06578">
    <property type="entry name" value="HemD"/>
    <property type="match status" value="1"/>
</dbReference>
<dbReference type="GO" id="GO:0004852">
    <property type="term" value="F:uroporphyrinogen-III synthase activity"/>
    <property type="evidence" value="ECO:0007669"/>
    <property type="project" value="UniProtKB-UniRule"/>
</dbReference>
<dbReference type="UniPathway" id="UPA00251">
    <property type="reaction ID" value="UER00320"/>
</dbReference>
<dbReference type="InterPro" id="IPR019133">
    <property type="entry name" value="MIC60"/>
</dbReference>
<dbReference type="Gene3D" id="3.40.50.10090">
    <property type="match status" value="2"/>
</dbReference>
<organism evidence="18 19">
    <name type="scientific">Vineibacter terrae</name>
    <dbReference type="NCBI Taxonomy" id="2586908"/>
    <lineage>
        <taxon>Bacteria</taxon>
        <taxon>Pseudomonadati</taxon>
        <taxon>Pseudomonadota</taxon>
        <taxon>Alphaproteobacteria</taxon>
        <taxon>Hyphomicrobiales</taxon>
        <taxon>Vineibacter</taxon>
    </lineage>
</organism>
<proteinExistence type="inferred from homology"/>
<evidence type="ECO:0000256" key="11">
    <source>
        <dbReference type="ARBA" id="ARBA00040167"/>
    </source>
</evidence>
<reference evidence="18 19" key="1">
    <citation type="submission" date="2019-06" db="EMBL/GenBank/DDBJ databases">
        <title>New taxonomy in bacterial strain CC-CFT640, isolated from vineyard.</title>
        <authorList>
            <person name="Lin S.-Y."/>
            <person name="Tsai C.-F."/>
            <person name="Young C.-C."/>
        </authorList>
    </citation>
    <scope>NUCLEOTIDE SEQUENCE [LARGE SCALE GENOMIC DNA]</scope>
    <source>
        <strain evidence="18 19">CC-CFT640</strain>
    </source>
</reference>
<dbReference type="GO" id="GO:0006780">
    <property type="term" value="P:uroporphyrinogen III biosynthetic process"/>
    <property type="evidence" value="ECO:0007669"/>
    <property type="project" value="UniProtKB-UniRule"/>
</dbReference>
<dbReference type="EMBL" id="VDUZ01000016">
    <property type="protein sequence ID" value="TXL74778.1"/>
    <property type="molecule type" value="Genomic_DNA"/>
</dbReference>
<evidence type="ECO:0000256" key="7">
    <source>
        <dbReference type="ARBA" id="ARBA00023136"/>
    </source>
</evidence>
<evidence type="ECO:0000256" key="8">
    <source>
        <dbReference type="ARBA" id="ARBA00023239"/>
    </source>
</evidence>
<evidence type="ECO:0000259" key="17">
    <source>
        <dbReference type="Pfam" id="PF02602"/>
    </source>
</evidence>
<comment type="function">
    <text evidence="10 13">Catalyzes cyclization of the linear tetrapyrrole, hydroxymethylbilane, to the macrocyclic uroporphyrinogen III.</text>
</comment>
<dbReference type="InterPro" id="IPR003754">
    <property type="entry name" value="4pyrrol_synth_uPrphyn_synth"/>
</dbReference>
<name>A0A5C8PM01_9HYPH</name>
<gene>
    <name evidence="18" type="ORF">FHP25_15285</name>
</gene>
<evidence type="ECO:0000256" key="6">
    <source>
        <dbReference type="ARBA" id="ARBA00022989"/>
    </source>
</evidence>
<keyword evidence="19" id="KW-1185">Reference proteome</keyword>
<comment type="subcellular location">
    <subcellularLocation>
        <location evidence="1">Membrane</location>
    </subcellularLocation>
</comment>
<evidence type="ECO:0000256" key="12">
    <source>
        <dbReference type="ARBA" id="ARBA00048617"/>
    </source>
</evidence>
<dbReference type="AlphaFoldDB" id="A0A5C8PM01"/>
<evidence type="ECO:0000256" key="2">
    <source>
        <dbReference type="ARBA" id="ARBA00004772"/>
    </source>
</evidence>
<evidence type="ECO:0000256" key="13">
    <source>
        <dbReference type="RuleBase" id="RU366031"/>
    </source>
</evidence>
<comment type="pathway">
    <text evidence="2 13">Porphyrin-containing compound metabolism; protoporphyrin-IX biosynthesis; coproporphyrinogen-III from 5-aminolevulinate: step 3/4.</text>
</comment>
<dbReference type="EC" id="4.2.1.75" evidence="4 13"/>
<feature type="region of interest" description="Disordered" evidence="15">
    <location>
        <begin position="1"/>
        <end position="22"/>
    </location>
</feature>
<dbReference type="PANTHER" id="PTHR38042:SF1">
    <property type="entry name" value="UROPORPHYRINOGEN-III SYNTHASE, CHLOROPLASTIC"/>
    <property type="match status" value="1"/>
</dbReference>
<feature type="coiled-coil region" evidence="14">
    <location>
        <begin position="385"/>
        <end position="468"/>
    </location>
</feature>
<evidence type="ECO:0000256" key="10">
    <source>
        <dbReference type="ARBA" id="ARBA00037589"/>
    </source>
</evidence>
<dbReference type="SUPFAM" id="SSF69618">
    <property type="entry name" value="HemD-like"/>
    <property type="match status" value="1"/>
</dbReference>
<dbReference type="GO" id="GO:0016020">
    <property type="term" value="C:membrane"/>
    <property type="evidence" value="ECO:0007669"/>
    <property type="project" value="UniProtKB-SubCell"/>
</dbReference>
<evidence type="ECO:0000256" key="5">
    <source>
        <dbReference type="ARBA" id="ARBA00022692"/>
    </source>
</evidence>
<dbReference type="InterPro" id="IPR036108">
    <property type="entry name" value="4pyrrol_syn_uPrphyn_synt_sf"/>
</dbReference>
<evidence type="ECO:0000256" key="15">
    <source>
        <dbReference type="SAM" id="MobiDB-lite"/>
    </source>
</evidence>
<keyword evidence="8 13" id="KW-0456">Lyase</keyword>
<evidence type="ECO:0000256" key="14">
    <source>
        <dbReference type="SAM" id="Coils"/>
    </source>
</evidence>
<feature type="domain" description="Tetrapyrrole biosynthesis uroporphyrinogen III synthase" evidence="17">
    <location>
        <begin position="42"/>
        <end position="260"/>
    </location>
</feature>
<dbReference type="Proteomes" id="UP000321638">
    <property type="component" value="Unassembled WGS sequence"/>
</dbReference>
<comment type="caution">
    <text evidence="18">The sequence shown here is derived from an EMBL/GenBank/DDBJ whole genome shotgun (WGS) entry which is preliminary data.</text>
</comment>
<evidence type="ECO:0000256" key="9">
    <source>
        <dbReference type="ARBA" id="ARBA00023244"/>
    </source>
</evidence>
<evidence type="ECO:0000256" key="16">
    <source>
        <dbReference type="SAM" id="Phobius"/>
    </source>
</evidence>
<dbReference type="PANTHER" id="PTHR38042">
    <property type="entry name" value="UROPORPHYRINOGEN-III SYNTHASE, CHLOROPLASTIC"/>
    <property type="match status" value="1"/>
</dbReference>
<evidence type="ECO:0000256" key="4">
    <source>
        <dbReference type="ARBA" id="ARBA00013109"/>
    </source>
</evidence>
<dbReference type="GO" id="GO:0006782">
    <property type="term" value="P:protoporphyrinogen IX biosynthetic process"/>
    <property type="evidence" value="ECO:0007669"/>
    <property type="project" value="UniProtKB-UniRule"/>
</dbReference>
<feature type="compositionally biased region" description="Low complexity" evidence="15">
    <location>
        <begin position="10"/>
        <end position="22"/>
    </location>
</feature>
<comment type="similarity">
    <text evidence="3 13">Belongs to the uroporphyrinogen-III synthase family.</text>
</comment>
<sequence>MTATRWASMPARSCGAAPAPASSAEPRAMRVLITRPEPEAQSFAEQLSARGHEALLAPMLSVVILPVPDGLADQLAAAQAVLLTSINGARALAQATKVRGYRIMAVGDATADAARQLGFTDVVSASGDGRTLIAFVSRRLSPADGRLIHAGGAVKAGDIAGVLRTAGFTVDDVVLYETRNVDALPREIVQAIEDGRVDAVTFFSPRTAQAFVKVAEQTGIAPFLARTVAVAISPAALAGADGISWRARIAARTPTQDGVLASLDAVTPPRTGSPTMSDDKKSTAPEADAGDKIQPTEAADDNAVAAAGTQAASHAPAPRRGVGVVGAFISGLVASVVVLGGALAVYEARPQAVRQFFAPTAQDAGNAPVSRETLAGSLKPLDERLAQLEAKARALDTVAAQAAQLKELQDKLAAQGSRLAAMQDLAAKVDGLGKSGDVEAAARIAADIAQARQELATLRSDMATLKNRQEAADTTIRSLTDRAAAPGATTSDVPADVARQVAVLMDRLDRLEKREAQVSGTLSGVVDSAALARAVGEAEARLRDQLARNTTEIERTRGMTAALTERVTAVEKDVTAKLDAVRQDVASRGDSDRRAGDNGRAAAALGIATRLRQAIDAGGPFVADADLLKPLAAGDPAIAAIQGELAPFASAGVATRRTLAGAFPEMARRVLAADVADDSWGERLLGKLKQLVSIRRVGDDVVGATPEAILARAEAAIEAGDIAKAVAEMKGLKSPAIDPARDWLARADAYLAAQRAVDRLSLHGIGLLSRADSK</sequence>
<dbReference type="InterPro" id="IPR039793">
    <property type="entry name" value="UROS/Hem4"/>
</dbReference>
<comment type="catalytic activity">
    <reaction evidence="12 13">
        <text>hydroxymethylbilane = uroporphyrinogen III + H2O</text>
        <dbReference type="Rhea" id="RHEA:18965"/>
        <dbReference type="ChEBI" id="CHEBI:15377"/>
        <dbReference type="ChEBI" id="CHEBI:57308"/>
        <dbReference type="ChEBI" id="CHEBI:57845"/>
        <dbReference type="EC" id="4.2.1.75"/>
    </reaction>
</comment>
<keyword evidence="14" id="KW-0175">Coiled coil</keyword>
<feature type="transmembrane region" description="Helical" evidence="16">
    <location>
        <begin position="322"/>
        <end position="346"/>
    </location>
</feature>